<feature type="domain" description="EAL" evidence="4">
    <location>
        <begin position="473"/>
        <end position="726"/>
    </location>
</feature>
<dbReference type="Pfam" id="PF00563">
    <property type="entry name" value="EAL"/>
    <property type="match status" value="1"/>
</dbReference>
<comment type="caution">
    <text evidence="6">The sequence shown here is derived from an EMBL/GenBank/DDBJ whole genome shotgun (WGS) entry which is preliminary data.</text>
</comment>
<feature type="domain" description="GGDEF" evidence="5">
    <location>
        <begin position="332"/>
        <end position="465"/>
    </location>
</feature>
<dbReference type="InterPro" id="IPR000014">
    <property type="entry name" value="PAS"/>
</dbReference>
<dbReference type="Gene3D" id="3.30.450.20">
    <property type="entry name" value="PAS domain"/>
    <property type="match status" value="2"/>
</dbReference>
<feature type="domain" description="PAS" evidence="2">
    <location>
        <begin position="182"/>
        <end position="226"/>
    </location>
</feature>
<reference evidence="6 7" key="1">
    <citation type="submission" date="2023-10" db="EMBL/GenBank/DDBJ databases">
        <title>Psychrosphaera aquimaarina strain SW33 isolated from seawater.</title>
        <authorList>
            <person name="Bayburt H."/>
            <person name="Kim J.M."/>
            <person name="Choi B.J."/>
            <person name="Jeon C.O."/>
        </authorList>
    </citation>
    <scope>NUCLEOTIDE SEQUENCE [LARGE SCALE GENOMIC DNA]</scope>
    <source>
        <strain evidence="6 7">KCTC 52743</strain>
    </source>
</reference>
<dbReference type="InterPro" id="IPR000160">
    <property type="entry name" value="GGDEF_dom"/>
</dbReference>
<dbReference type="InterPro" id="IPR000700">
    <property type="entry name" value="PAS-assoc_C"/>
</dbReference>
<dbReference type="InterPro" id="IPR001633">
    <property type="entry name" value="EAL_dom"/>
</dbReference>
<dbReference type="EMBL" id="JAWCUA010000010">
    <property type="protein sequence ID" value="MDU0114513.1"/>
    <property type="molecule type" value="Genomic_DNA"/>
</dbReference>
<dbReference type="InterPro" id="IPR052155">
    <property type="entry name" value="Biofilm_reg_signaling"/>
</dbReference>
<feature type="transmembrane region" description="Helical" evidence="1">
    <location>
        <begin position="24"/>
        <end position="46"/>
    </location>
</feature>
<dbReference type="Proteomes" id="UP001257914">
    <property type="component" value="Unassembled WGS sequence"/>
</dbReference>
<gene>
    <name evidence="6" type="ORF">RT723_16240</name>
</gene>
<dbReference type="Gene3D" id="3.20.20.450">
    <property type="entry name" value="EAL domain"/>
    <property type="match status" value="1"/>
</dbReference>
<feature type="domain" description="PAC" evidence="3">
    <location>
        <begin position="252"/>
        <end position="304"/>
    </location>
</feature>
<dbReference type="CDD" id="cd00130">
    <property type="entry name" value="PAS"/>
    <property type="match status" value="1"/>
</dbReference>
<dbReference type="PANTHER" id="PTHR44757:SF2">
    <property type="entry name" value="BIOFILM ARCHITECTURE MAINTENANCE PROTEIN MBAA"/>
    <property type="match status" value="1"/>
</dbReference>
<dbReference type="InterPro" id="IPR035965">
    <property type="entry name" value="PAS-like_dom_sf"/>
</dbReference>
<dbReference type="InterPro" id="IPR043128">
    <property type="entry name" value="Rev_trsase/Diguanyl_cyclase"/>
</dbReference>
<sequence length="727" mass="81881">MSFSFTCQAQEQSNSIFLSNKIDISFMLMLCLFAIVIAAFLLYNLIRFRRYQSDITASDERLKLSLWASGDEMWDWNIADGTLYRTNANGVYTLPSIDLDTFPPNKAVIHPNDLVRVAKKLKLHLDGDSESFECAYRLKSNDNSWNWVLDKGKVVSFDEDGSPIRMTGTFKDIHQLKKIENNLKIFAQSIESIAEGVIIFDAQLSVVHVNPGYEIITGHKVTEIVGTKLKFNQISMSLAQEIKSEVDRIGHWQGDVSGQNVSGGFYMAYITANCIKDEQGKITNYVAIVSDTTKRKRTEAKLVKMAKTDTLTGLPNRDVFFSNLQKQVSKKSPTAVLVFDLDDFKKINDSVGHQLGDELLKQIGDRIKPLAEDNDTLYRLGGDEFAFVMENTNDIHKVTLAAKQILTLLSTPYRINQHEFVIAGSIGIVLYPDDGLKPETLLRNADTAMYYAKADGNKYLFFNNEMNKQAVKRLQIENLIRHGLKEDYFEVYYQPKSNLKTDKLVGMEALVRFITPKKGLISPSVFIPIAEETGQIIDIGDLVLRKACIDMKRWIDNDIITGRVAVNLSARQFTLPDLIERIDTILAETGLNPTNLELEITEGTVMDNPKHAITIMHQLRERGIHLALDDFGTGYSSLSYLRKFPLNTLKIDKAFVDDCSTNIGKAMIDTIVTIARNLSLSTVAEGVETEEQKALMSSMKCDVIQGYLYSKPLSAKEFSRFANKHKA</sequence>
<evidence type="ECO:0000259" key="2">
    <source>
        <dbReference type="PROSITE" id="PS50112"/>
    </source>
</evidence>
<dbReference type="SMART" id="SM00086">
    <property type="entry name" value="PAC"/>
    <property type="match status" value="2"/>
</dbReference>
<accession>A0ABU3R4D4</accession>
<proteinExistence type="predicted"/>
<dbReference type="Pfam" id="PF13188">
    <property type="entry name" value="PAS_8"/>
    <property type="match status" value="1"/>
</dbReference>
<dbReference type="PROSITE" id="PS50112">
    <property type="entry name" value="PAS"/>
    <property type="match status" value="1"/>
</dbReference>
<evidence type="ECO:0000259" key="5">
    <source>
        <dbReference type="PROSITE" id="PS50887"/>
    </source>
</evidence>
<organism evidence="6 7">
    <name type="scientific">Psychrosphaera aquimarina</name>
    <dbReference type="NCBI Taxonomy" id="2044854"/>
    <lineage>
        <taxon>Bacteria</taxon>
        <taxon>Pseudomonadati</taxon>
        <taxon>Pseudomonadota</taxon>
        <taxon>Gammaproteobacteria</taxon>
        <taxon>Alteromonadales</taxon>
        <taxon>Pseudoalteromonadaceae</taxon>
        <taxon>Psychrosphaera</taxon>
    </lineage>
</organism>
<evidence type="ECO:0000313" key="7">
    <source>
        <dbReference type="Proteomes" id="UP001257914"/>
    </source>
</evidence>
<feature type="domain" description="PAC" evidence="3">
    <location>
        <begin position="132"/>
        <end position="185"/>
    </location>
</feature>
<dbReference type="NCBIfam" id="TIGR00254">
    <property type="entry name" value="GGDEF"/>
    <property type="match status" value="1"/>
</dbReference>
<dbReference type="CDD" id="cd01948">
    <property type="entry name" value="EAL"/>
    <property type="match status" value="1"/>
</dbReference>
<dbReference type="PROSITE" id="PS50883">
    <property type="entry name" value="EAL"/>
    <property type="match status" value="1"/>
</dbReference>
<dbReference type="SMART" id="SM00052">
    <property type="entry name" value="EAL"/>
    <property type="match status" value="1"/>
</dbReference>
<protein>
    <submittedName>
        <fullName evidence="6">EAL domain-containing protein</fullName>
    </submittedName>
</protein>
<keyword evidence="1" id="KW-0812">Transmembrane</keyword>
<dbReference type="InterPro" id="IPR013655">
    <property type="entry name" value="PAS_fold_3"/>
</dbReference>
<keyword evidence="1" id="KW-1133">Transmembrane helix</keyword>
<dbReference type="SUPFAM" id="SSF55073">
    <property type="entry name" value="Nucleotide cyclase"/>
    <property type="match status" value="1"/>
</dbReference>
<dbReference type="CDD" id="cd01949">
    <property type="entry name" value="GGDEF"/>
    <property type="match status" value="1"/>
</dbReference>
<name>A0ABU3R4D4_9GAMM</name>
<evidence type="ECO:0000259" key="4">
    <source>
        <dbReference type="PROSITE" id="PS50883"/>
    </source>
</evidence>
<evidence type="ECO:0000259" key="3">
    <source>
        <dbReference type="PROSITE" id="PS50113"/>
    </source>
</evidence>
<keyword evidence="7" id="KW-1185">Reference proteome</keyword>
<dbReference type="SUPFAM" id="SSF141868">
    <property type="entry name" value="EAL domain-like"/>
    <property type="match status" value="1"/>
</dbReference>
<dbReference type="SMART" id="SM00267">
    <property type="entry name" value="GGDEF"/>
    <property type="match status" value="1"/>
</dbReference>
<dbReference type="NCBIfam" id="TIGR00229">
    <property type="entry name" value="sensory_box"/>
    <property type="match status" value="1"/>
</dbReference>
<dbReference type="PROSITE" id="PS50887">
    <property type="entry name" value="GGDEF"/>
    <property type="match status" value="1"/>
</dbReference>
<dbReference type="InterPro" id="IPR029787">
    <property type="entry name" value="Nucleotide_cyclase"/>
</dbReference>
<evidence type="ECO:0000256" key="1">
    <source>
        <dbReference type="SAM" id="Phobius"/>
    </source>
</evidence>
<dbReference type="PROSITE" id="PS50113">
    <property type="entry name" value="PAC"/>
    <property type="match status" value="2"/>
</dbReference>
<dbReference type="Pfam" id="PF08447">
    <property type="entry name" value="PAS_3"/>
    <property type="match status" value="1"/>
</dbReference>
<dbReference type="Pfam" id="PF00990">
    <property type="entry name" value="GGDEF"/>
    <property type="match status" value="1"/>
</dbReference>
<dbReference type="InterPro" id="IPR035919">
    <property type="entry name" value="EAL_sf"/>
</dbReference>
<evidence type="ECO:0000313" key="6">
    <source>
        <dbReference type="EMBL" id="MDU0114513.1"/>
    </source>
</evidence>
<keyword evidence="1" id="KW-0472">Membrane</keyword>
<dbReference type="Gene3D" id="3.30.70.270">
    <property type="match status" value="1"/>
</dbReference>
<dbReference type="InterPro" id="IPR001610">
    <property type="entry name" value="PAC"/>
</dbReference>
<dbReference type="PANTHER" id="PTHR44757">
    <property type="entry name" value="DIGUANYLATE CYCLASE DGCP"/>
    <property type="match status" value="1"/>
</dbReference>
<dbReference type="SUPFAM" id="SSF55785">
    <property type="entry name" value="PYP-like sensor domain (PAS domain)"/>
    <property type="match status" value="2"/>
</dbReference>